<dbReference type="Proteomes" id="UP000598297">
    <property type="component" value="Unassembled WGS sequence"/>
</dbReference>
<dbReference type="EMBL" id="JAAAHS010000005">
    <property type="protein sequence ID" value="NBE50128.1"/>
    <property type="molecule type" value="Genomic_DNA"/>
</dbReference>
<dbReference type="PROSITE" id="PS51257">
    <property type="entry name" value="PROKAR_LIPOPROTEIN"/>
    <property type="match status" value="1"/>
</dbReference>
<dbReference type="AlphaFoldDB" id="A0A964ULV8"/>
<accession>A0A964ULV8</accession>
<evidence type="ECO:0000313" key="2">
    <source>
        <dbReference type="EMBL" id="NBE50128.1"/>
    </source>
</evidence>
<dbReference type="NCBIfam" id="NF045728">
    <property type="entry name" value="glycosyl_F510_1955"/>
    <property type="match status" value="1"/>
</dbReference>
<feature type="signal peptide" evidence="1">
    <location>
        <begin position="1"/>
        <end position="21"/>
    </location>
</feature>
<protein>
    <submittedName>
        <fullName evidence="2">Exo-alpha-sialidase</fullName>
    </submittedName>
</protein>
<feature type="chain" id="PRO_5039205321" evidence="1">
    <location>
        <begin position="22"/>
        <end position="297"/>
    </location>
</feature>
<reference evidence="2" key="1">
    <citation type="submission" date="2020-01" db="EMBL/GenBank/DDBJ databases">
        <title>Whole-genome analyses of novel actinobacteria.</title>
        <authorList>
            <person name="Sahin N."/>
        </authorList>
    </citation>
    <scope>NUCLEOTIDE SEQUENCE</scope>
    <source>
        <strain evidence="2">YC537</strain>
    </source>
</reference>
<keyword evidence="1" id="KW-0732">Signal</keyword>
<organism evidence="2 3">
    <name type="scientific">Streptomyces boluensis</name>
    <dbReference type="NCBI Taxonomy" id="1775135"/>
    <lineage>
        <taxon>Bacteria</taxon>
        <taxon>Bacillati</taxon>
        <taxon>Actinomycetota</taxon>
        <taxon>Actinomycetes</taxon>
        <taxon>Kitasatosporales</taxon>
        <taxon>Streptomycetaceae</taxon>
        <taxon>Streptomyces</taxon>
    </lineage>
</organism>
<evidence type="ECO:0000256" key="1">
    <source>
        <dbReference type="SAM" id="SignalP"/>
    </source>
</evidence>
<dbReference type="CDD" id="cd15482">
    <property type="entry name" value="Sialidase_non-viral"/>
    <property type="match status" value="1"/>
</dbReference>
<comment type="caution">
    <text evidence="2">The sequence shown here is derived from an EMBL/GenBank/DDBJ whole genome shotgun (WGS) entry which is preliminary data.</text>
</comment>
<name>A0A964ULV8_9ACTN</name>
<gene>
    <name evidence="2" type="ORF">GUY60_01530</name>
</gene>
<dbReference type="Gene3D" id="2.130.10.10">
    <property type="entry name" value="YVTN repeat-like/Quinoprotein amine dehydrogenase"/>
    <property type="match status" value="2"/>
</dbReference>
<dbReference type="InterPro" id="IPR054817">
    <property type="entry name" value="Glycosyl_F510_1955-like"/>
</dbReference>
<dbReference type="RefSeq" id="WP_161692993.1">
    <property type="nucleotide sequence ID" value="NZ_JAAAHS010000005.1"/>
</dbReference>
<dbReference type="InterPro" id="IPR015943">
    <property type="entry name" value="WD40/YVTN_repeat-like_dom_sf"/>
</dbReference>
<evidence type="ECO:0000313" key="3">
    <source>
        <dbReference type="Proteomes" id="UP000598297"/>
    </source>
</evidence>
<keyword evidence="3" id="KW-1185">Reference proteome</keyword>
<proteinExistence type="predicted"/>
<dbReference type="OrthoDB" id="9764804at2"/>
<dbReference type="SUPFAM" id="SSF110296">
    <property type="entry name" value="Oligoxyloglucan reducing end-specific cellobiohydrolase"/>
    <property type="match status" value="1"/>
</dbReference>
<sequence>MNKRHAAVAAAALPLAALLTACSGGGRSESGPSGGSHSSDVASDVTISHIHGLGLDPAGQRLYVATHEGVYTPDADGKPRLVGDSKDDFMGFTVARKNTFYASGHPAPGAGGPANKGLIKSTDGGRTWKSLSLSGESDFHALDHAHGTVYGYDATNGLLRTSKDGVTWKDGAELDALDIAVAPDDPGLVLAATADGVARSTDGGKTFAKGKRPAMAFLSWTAEDALYGIDPSGALHRSSDGGETWKKAGTVPGGRPQALTAVSSDRLLAATESGVYESKDGGTSFTKRLTVAAADGH</sequence>